<name>A0A2N7PK42_9BACT</name>
<evidence type="ECO:0000313" key="2">
    <source>
        <dbReference type="EMBL" id="PMP63358.1"/>
    </source>
</evidence>
<dbReference type="AlphaFoldDB" id="A0A2N7PK42"/>
<keyword evidence="1" id="KW-0812">Transmembrane</keyword>
<dbReference type="Proteomes" id="UP000235731">
    <property type="component" value="Unassembled WGS sequence"/>
</dbReference>
<feature type="transmembrane region" description="Helical" evidence="1">
    <location>
        <begin position="6"/>
        <end position="27"/>
    </location>
</feature>
<evidence type="ECO:0000313" key="3">
    <source>
        <dbReference type="Proteomes" id="UP000235731"/>
    </source>
</evidence>
<reference evidence="2 3" key="1">
    <citation type="submission" date="2018-01" db="EMBL/GenBank/DDBJ databases">
        <title>Metagenomic assembled genomes from two thermal pools in the Uzon Caldera, Kamchatka, Russia.</title>
        <authorList>
            <person name="Wilkins L."/>
            <person name="Ettinger C."/>
        </authorList>
    </citation>
    <scope>NUCLEOTIDE SEQUENCE [LARGE SCALE GENOMIC DNA]</scope>
    <source>
        <strain evidence="2">ZAV-15</strain>
    </source>
</reference>
<keyword evidence="1" id="KW-1133">Transmembrane helix</keyword>
<sequence>MKSFFIYLILIIVINFFSLLIGLDYLYSNPSKFKEKKSDKKIEIFCSKIDPENIYCRRQAELKLKRLELKSLIYKDFEKFCQINRENKYCMNKKLPSIFVLCTTILAYTNSCKDWQSLKQQELENKGFLYEEIATFCKKFPTHAFCK</sequence>
<proteinExistence type="predicted"/>
<keyword evidence="1" id="KW-0472">Membrane</keyword>
<organism evidence="2 3">
    <name type="scientific">Caldimicrobium thiodismutans</name>
    <dbReference type="NCBI Taxonomy" id="1653476"/>
    <lineage>
        <taxon>Bacteria</taxon>
        <taxon>Pseudomonadati</taxon>
        <taxon>Thermodesulfobacteriota</taxon>
        <taxon>Thermodesulfobacteria</taxon>
        <taxon>Thermodesulfobacteriales</taxon>
        <taxon>Thermodesulfobacteriaceae</taxon>
        <taxon>Caldimicrobium</taxon>
    </lineage>
</organism>
<gene>
    <name evidence="2" type="ORF">C0197_02765</name>
</gene>
<protein>
    <submittedName>
        <fullName evidence="2">Uncharacterized protein</fullName>
    </submittedName>
</protein>
<comment type="caution">
    <text evidence="2">The sequence shown here is derived from an EMBL/GenBank/DDBJ whole genome shotgun (WGS) entry which is preliminary data.</text>
</comment>
<accession>A0A2N7PK42</accession>
<dbReference type="EMBL" id="PNIE01000038">
    <property type="protein sequence ID" value="PMP63358.1"/>
    <property type="molecule type" value="Genomic_DNA"/>
</dbReference>
<evidence type="ECO:0000256" key="1">
    <source>
        <dbReference type="SAM" id="Phobius"/>
    </source>
</evidence>